<gene>
    <name evidence="2" type="ORF">DNTS_006263</name>
</gene>
<keyword evidence="1" id="KW-1133">Transmembrane helix</keyword>
<keyword evidence="1" id="KW-0812">Transmembrane</keyword>
<protein>
    <submittedName>
        <fullName evidence="2">Uncharacterized protein</fullName>
    </submittedName>
</protein>
<proteinExistence type="predicted"/>
<feature type="transmembrane region" description="Helical" evidence="1">
    <location>
        <begin position="12"/>
        <end position="32"/>
    </location>
</feature>
<comment type="caution">
    <text evidence="2">The sequence shown here is derived from an EMBL/GenBank/DDBJ whole genome shotgun (WGS) entry which is preliminary data.</text>
</comment>
<dbReference type="OrthoDB" id="8938362at2759"/>
<keyword evidence="1" id="KW-0472">Membrane</keyword>
<evidence type="ECO:0000313" key="2">
    <source>
        <dbReference type="EMBL" id="TRY94370.1"/>
    </source>
</evidence>
<reference evidence="2 3" key="1">
    <citation type="journal article" date="2019" name="Sci. Data">
        <title>Hybrid genome assembly and annotation of Danionella translucida.</title>
        <authorList>
            <person name="Kadobianskyi M."/>
            <person name="Schulze L."/>
            <person name="Schuelke M."/>
            <person name="Judkewitz B."/>
        </authorList>
    </citation>
    <scope>NUCLEOTIDE SEQUENCE [LARGE SCALE GENOMIC DNA]</scope>
    <source>
        <strain evidence="2 3">Bolton</strain>
    </source>
</reference>
<keyword evidence="3" id="KW-1185">Reference proteome</keyword>
<dbReference type="AlphaFoldDB" id="A0A553QWM6"/>
<evidence type="ECO:0000313" key="3">
    <source>
        <dbReference type="Proteomes" id="UP000316079"/>
    </source>
</evidence>
<name>A0A553QWM6_9TELE</name>
<dbReference type="Proteomes" id="UP000316079">
    <property type="component" value="Unassembled WGS sequence"/>
</dbReference>
<organism evidence="2 3">
    <name type="scientific">Danionella cerebrum</name>
    <dbReference type="NCBI Taxonomy" id="2873325"/>
    <lineage>
        <taxon>Eukaryota</taxon>
        <taxon>Metazoa</taxon>
        <taxon>Chordata</taxon>
        <taxon>Craniata</taxon>
        <taxon>Vertebrata</taxon>
        <taxon>Euteleostomi</taxon>
        <taxon>Actinopterygii</taxon>
        <taxon>Neopterygii</taxon>
        <taxon>Teleostei</taxon>
        <taxon>Ostariophysi</taxon>
        <taxon>Cypriniformes</taxon>
        <taxon>Danionidae</taxon>
        <taxon>Danioninae</taxon>
        <taxon>Danionella</taxon>
    </lineage>
</organism>
<feature type="transmembrane region" description="Helical" evidence="1">
    <location>
        <begin position="91"/>
        <end position="113"/>
    </location>
</feature>
<feature type="transmembrane region" description="Helical" evidence="1">
    <location>
        <begin position="263"/>
        <end position="283"/>
    </location>
</feature>
<accession>A0A553QWM6</accession>
<dbReference type="EMBL" id="SRMA01025447">
    <property type="protein sequence ID" value="TRY94370.1"/>
    <property type="molecule type" value="Genomic_DNA"/>
</dbReference>
<evidence type="ECO:0000256" key="1">
    <source>
        <dbReference type="SAM" id="Phobius"/>
    </source>
</evidence>
<sequence>MNIIATLGSEFVNLGLSNVCTLLSLLQLMLYLPVSGQMSGHTRCESPPGTQQSMFMRENTGDWTYGFFRLPFIGLYFQLKLIYEILQTSHILLVFFSLGCSTYPGLQFLELFLSTLHCQILSLIQTMLQIFDSHLQVLLHPLQLFLGLCSLAVSMTQLDLHLIQISFHLLFNSKGIISAPDLRVQSALHGIDHSLAVPLDLFHLLILLCKLPVDLTLHLRGTLGVYCLNRFLSLLQALGQLFPVEVVQTVFEHHMKWSALKTLIYLLGFFKFLCALDCISLIFSSPLCYFTIGLRHSPLEFSFGLLLFLKLLSEQITVMASRLNCMGQSILCLQGSAYRWLVESTTASMLLLLLDPLEIIDLLSELSHTVRLLLPEGCSSSFMLQGGLFQITTGGTSSFFKPLTDLFKFSGQISSLFLHFSTSSSLSFYFLLQFFYASLNEQRDESLSIMDSWASFRSPSSFLLALSSDPSSCCYRNQCLKSSGKGSTDACKQSHVINLLLQLGLGFGQSIDFVLLCLKIIKGLLMRLLEGFLFFGQLGNALVLRSHLLCQFSIDFLLILQSLCGLFEFGLKLDFAFNEPFTSLLRVREVFRFLFIDIAVIVLVGEKSHREGGCEEAAGRKKAKYQQLVQDCRNKGWTMWLRTVERFLVYICGDELLHIIDTLYSDFSLTDHRVVIRVGGDEQGLCEKRERGNTQPCGSLTQQLWLVARHELVEDVVTPLGRQLEWTGSAFFPPATAIVAKMALAEVNPHHCATLDWGRGPSRGMQWRSSLDITMASPHPKN</sequence>